<evidence type="ECO:0000313" key="3">
    <source>
        <dbReference type="EMBL" id="GID52335.1"/>
    </source>
</evidence>
<evidence type="ECO:0000256" key="1">
    <source>
        <dbReference type="SAM" id="MobiDB-lite"/>
    </source>
</evidence>
<evidence type="ECO:0000256" key="2">
    <source>
        <dbReference type="SAM" id="Phobius"/>
    </source>
</evidence>
<keyword evidence="2" id="KW-1133">Transmembrane helix</keyword>
<protein>
    <submittedName>
        <fullName evidence="3">Uncharacterized protein</fullName>
    </submittedName>
</protein>
<dbReference type="RefSeq" id="WP_203793137.1">
    <property type="nucleotide sequence ID" value="NZ_BAAAQE010000054.1"/>
</dbReference>
<reference evidence="3 4" key="1">
    <citation type="submission" date="2021-01" db="EMBL/GenBank/DDBJ databases">
        <title>Whole genome shotgun sequence of Actinoplanes couchii NBRC 106145.</title>
        <authorList>
            <person name="Komaki H."/>
            <person name="Tamura T."/>
        </authorList>
    </citation>
    <scope>NUCLEOTIDE SEQUENCE [LARGE SCALE GENOMIC DNA]</scope>
    <source>
        <strain evidence="3 4">NBRC 106145</strain>
    </source>
</reference>
<gene>
    <name evidence="3" type="ORF">Aco03nite_007390</name>
</gene>
<feature type="transmembrane region" description="Helical" evidence="2">
    <location>
        <begin position="167"/>
        <end position="190"/>
    </location>
</feature>
<name>A0ABQ3X1P8_9ACTN</name>
<evidence type="ECO:0000313" key="4">
    <source>
        <dbReference type="Proteomes" id="UP000612282"/>
    </source>
</evidence>
<sequence length="310" mass="33960">MSSQSSQISPEVSPEVSSPETSPGSPSESSPEVSAQASPAASQVEAAGPLWGPRYPPRWILPFIAVMTLLTATSTVLAGRGFERGAWTEAGMCVLFAALFGHLIGYAVYLRWVPLRRGPAMPENDPLGTGFSYAKWGYYWYVAPITIAVLGLTWFALLSIGDGIGRTVFAAVILAFCLLVAVSTAFMIYLAPGWLTLTPEGLHHRGLTFVQYSPWASIVAVDAIESGHERAIIMDVDPTGEDTLRHYLPRGLRSVHPLLPAFVVTDTWLLTDPTLVHETIRHYWDNPSDRAELGTKQAIDRIRHRRFTNA</sequence>
<feature type="transmembrane region" description="Helical" evidence="2">
    <location>
        <begin position="90"/>
        <end position="112"/>
    </location>
</feature>
<accession>A0ABQ3X1P8</accession>
<proteinExistence type="predicted"/>
<feature type="region of interest" description="Disordered" evidence="1">
    <location>
        <begin position="1"/>
        <end position="39"/>
    </location>
</feature>
<feature type="transmembrane region" description="Helical" evidence="2">
    <location>
        <begin position="138"/>
        <end position="160"/>
    </location>
</feature>
<keyword evidence="4" id="KW-1185">Reference proteome</keyword>
<keyword evidence="2" id="KW-0472">Membrane</keyword>
<feature type="transmembrane region" description="Helical" evidence="2">
    <location>
        <begin position="59"/>
        <end position="78"/>
    </location>
</feature>
<keyword evidence="2" id="KW-0812">Transmembrane</keyword>
<comment type="caution">
    <text evidence="3">The sequence shown here is derived from an EMBL/GenBank/DDBJ whole genome shotgun (WGS) entry which is preliminary data.</text>
</comment>
<dbReference type="EMBL" id="BOMG01000014">
    <property type="protein sequence ID" value="GID52335.1"/>
    <property type="molecule type" value="Genomic_DNA"/>
</dbReference>
<organism evidence="3 4">
    <name type="scientific">Actinoplanes couchii</name>
    <dbReference type="NCBI Taxonomy" id="403638"/>
    <lineage>
        <taxon>Bacteria</taxon>
        <taxon>Bacillati</taxon>
        <taxon>Actinomycetota</taxon>
        <taxon>Actinomycetes</taxon>
        <taxon>Micromonosporales</taxon>
        <taxon>Micromonosporaceae</taxon>
        <taxon>Actinoplanes</taxon>
    </lineage>
</organism>
<dbReference type="Proteomes" id="UP000612282">
    <property type="component" value="Unassembled WGS sequence"/>
</dbReference>